<dbReference type="Proteomes" id="UP001501479">
    <property type="component" value="Unassembled WGS sequence"/>
</dbReference>
<keyword evidence="2" id="KW-1185">Reference proteome</keyword>
<proteinExistence type="predicted"/>
<organism evidence="1 2">
    <name type="scientific">Oceanisphaera sediminis</name>
    <dbReference type="NCBI Taxonomy" id="981381"/>
    <lineage>
        <taxon>Bacteria</taxon>
        <taxon>Pseudomonadati</taxon>
        <taxon>Pseudomonadota</taxon>
        <taxon>Gammaproteobacteria</taxon>
        <taxon>Aeromonadales</taxon>
        <taxon>Aeromonadaceae</taxon>
        <taxon>Oceanisphaera</taxon>
    </lineage>
</organism>
<gene>
    <name evidence="1" type="ORF">GCM10022421_24250</name>
</gene>
<reference evidence="2" key="1">
    <citation type="journal article" date="2019" name="Int. J. Syst. Evol. Microbiol.">
        <title>The Global Catalogue of Microorganisms (GCM) 10K type strain sequencing project: providing services to taxonomists for standard genome sequencing and annotation.</title>
        <authorList>
            <consortium name="The Broad Institute Genomics Platform"/>
            <consortium name="The Broad Institute Genome Sequencing Center for Infectious Disease"/>
            <person name="Wu L."/>
            <person name="Ma J."/>
        </authorList>
    </citation>
    <scope>NUCLEOTIDE SEQUENCE [LARGE SCALE GENOMIC DNA]</scope>
    <source>
        <strain evidence="2">JCM 17329</strain>
    </source>
</reference>
<evidence type="ECO:0000313" key="1">
    <source>
        <dbReference type="EMBL" id="GAA3715772.1"/>
    </source>
</evidence>
<protein>
    <submittedName>
        <fullName evidence="1">Uncharacterized protein</fullName>
    </submittedName>
</protein>
<comment type="caution">
    <text evidence="1">The sequence shown here is derived from an EMBL/GenBank/DDBJ whole genome shotgun (WGS) entry which is preliminary data.</text>
</comment>
<sequence length="60" mass="6538">MQCLSPKQEGAKGAFLFKHRGRQLARGVYAGSNRESNAGGHHAFLVVAQLERLDSLRAMA</sequence>
<accession>A0ABP7E8J6</accession>
<dbReference type="EMBL" id="BAABDS010000038">
    <property type="protein sequence ID" value="GAA3715772.1"/>
    <property type="molecule type" value="Genomic_DNA"/>
</dbReference>
<evidence type="ECO:0000313" key="2">
    <source>
        <dbReference type="Proteomes" id="UP001501479"/>
    </source>
</evidence>
<name>A0ABP7E8J6_9GAMM</name>